<comment type="similarity">
    <text evidence="1">Belongs to the peptidase S1C family.</text>
</comment>
<evidence type="ECO:0000256" key="1">
    <source>
        <dbReference type="ARBA" id="ARBA00010541"/>
    </source>
</evidence>
<dbReference type="Gene3D" id="2.30.42.10">
    <property type="match status" value="1"/>
</dbReference>
<dbReference type="SUPFAM" id="SSF50156">
    <property type="entry name" value="PDZ domain-like"/>
    <property type="match status" value="1"/>
</dbReference>
<dbReference type="GO" id="GO:0006508">
    <property type="term" value="P:proteolysis"/>
    <property type="evidence" value="ECO:0007669"/>
    <property type="project" value="UniProtKB-KW"/>
</dbReference>
<dbReference type="InterPro" id="IPR043504">
    <property type="entry name" value="Peptidase_S1_PA_chymotrypsin"/>
</dbReference>
<dbReference type="Pfam" id="PF13365">
    <property type="entry name" value="Trypsin_2"/>
    <property type="match status" value="1"/>
</dbReference>
<keyword evidence="3" id="KW-0378">Hydrolase</keyword>
<sequence>MVLKSASQEDQLYQQVRAASFKIERDVSDGVVIGTGFFIKENGYALTAYHVVEFRNRVTVILPNHKRYQADVVGFDNTTDLALLKVRIDKATFLPLADTHPNVGDSVLAVGNSGGDFLKRRVGKVIDLDVAASRADFPPGTLEMKAPIAPGDSGGAVANIKGQVVGVISYIRLYDDQTRTAYAVPMNKEQKILQELLAGTKRDVPVLGVRSSANASDFDQGVRVGSVQRGSPADTAGLRSEREVTVKLDDGSSEQVLKADFILAIDNTRVRSFDELIGVVRRKQIGDVVKLQVDRDGKRLIVPVQLGARANVFTE</sequence>
<dbReference type="Pfam" id="PF13180">
    <property type="entry name" value="PDZ_2"/>
    <property type="match status" value="1"/>
</dbReference>
<dbReference type="PRINTS" id="PR00834">
    <property type="entry name" value="PROTEASES2C"/>
</dbReference>
<comment type="caution">
    <text evidence="5">The sequence shown here is derived from an EMBL/GenBank/DDBJ whole genome shotgun (WGS) entry which is preliminary data.</text>
</comment>
<dbReference type="GO" id="GO:0008233">
    <property type="term" value="F:peptidase activity"/>
    <property type="evidence" value="ECO:0007669"/>
    <property type="project" value="UniProtKB-KW"/>
</dbReference>
<dbReference type="SUPFAM" id="SSF50494">
    <property type="entry name" value="Trypsin-like serine proteases"/>
    <property type="match status" value="1"/>
</dbReference>
<dbReference type="PANTHER" id="PTHR43343">
    <property type="entry name" value="PEPTIDASE S12"/>
    <property type="match status" value="1"/>
</dbReference>
<gene>
    <name evidence="5" type="ORF">GCM10008938_34090</name>
</gene>
<protein>
    <submittedName>
        <fullName evidence="5">Serine protease</fullName>
    </submittedName>
</protein>
<feature type="domain" description="PDZ" evidence="4">
    <location>
        <begin position="205"/>
        <end position="297"/>
    </location>
</feature>
<dbReference type="PANTHER" id="PTHR43343:SF3">
    <property type="entry name" value="PROTEASE DO-LIKE 8, CHLOROPLASTIC"/>
    <property type="match status" value="1"/>
</dbReference>
<reference evidence="6" key="1">
    <citation type="journal article" date="2019" name="Int. J. Syst. Evol. Microbiol.">
        <title>The Global Catalogue of Microorganisms (GCM) 10K type strain sequencing project: providing services to taxonomists for standard genome sequencing and annotation.</title>
        <authorList>
            <consortium name="The Broad Institute Genomics Platform"/>
            <consortium name="The Broad Institute Genome Sequencing Center for Infectious Disease"/>
            <person name="Wu L."/>
            <person name="Ma J."/>
        </authorList>
    </citation>
    <scope>NUCLEOTIDE SEQUENCE [LARGE SCALE GENOMIC DNA]</scope>
    <source>
        <strain evidence="6">JCM 14370</strain>
    </source>
</reference>
<evidence type="ECO:0000256" key="3">
    <source>
        <dbReference type="ARBA" id="ARBA00022801"/>
    </source>
</evidence>
<evidence type="ECO:0000313" key="6">
    <source>
        <dbReference type="Proteomes" id="UP000632222"/>
    </source>
</evidence>
<dbReference type="EMBL" id="BMOD01000015">
    <property type="protein sequence ID" value="GGJ45019.1"/>
    <property type="molecule type" value="Genomic_DNA"/>
</dbReference>
<evidence type="ECO:0000313" key="5">
    <source>
        <dbReference type="EMBL" id="GGJ45019.1"/>
    </source>
</evidence>
<dbReference type="InterPro" id="IPR051201">
    <property type="entry name" value="Chloro_Bact_Ser_Proteases"/>
</dbReference>
<keyword evidence="2 5" id="KW-0645">Protease</keyword>
<name>A0ABQ2D3R0_9DEIO</name>
<dbReference type="InterPro" id="IPR001478">
    <property type="entry name" value="PDZ"/>
</dbReference>
<dbReference type="Gene3D" id="2.40.10.10">
    <property type="entry name" value="Trypsin-like serine proteases"/>
    <property type="match status" value="2"/>
</dbReference>
<keyword evidence="6" id="KW-1185">Reference proteome</keyword>
<organism evidence="5 6">
    <name type="scientific">Deinococcus roseus</name>
    <dbReference type="NCBI Taxonomy" id="392414"/>
    <lineage>
        <taxon>Bacteria</taxon>
        <taxon>Thermotogati</taxon>
        <taxon>Deinococcota</taxon>
        <taxon>Deinococci</taxon>
        <taxon>Deinococcales</taxon>
        <taxon>Deinococcaceae</taxon>
        <taxon>Deinococcus</taxon>
    </lineage>
</organism>
<dbReference type="SMART" id="SM00228">
    <property type="entry name" value="PDZ"/>
    <property type="match status" value="1"/>
</dbReference>
<dbReference type="Proteomes" id="UP000632222">
    <property type="component" value="Unassembled WGS sequence"/>
</dbReference>
<dbReference type="InterPro" id="IPR036034">
    <property type="entry name" value="PDZ_sf"/>
</dbReference>
<evidence type="ECO:0000259" key="4">
    <source>
        <dbReference type="SMART" id="SM00228"/>
    </source>
</evidence>
<evidence type="ECO:0000256" key="2">
    <source>
        <dbReference type="ARBA" id="ARBA00022670"/>
    </source>
</evidence>
<accession>A0ABQ2D3R0</accession>
<dbReference type="InterPro" id="IPR001940">
    <property type="entry name" value="Peptidase_S1C"/>
</dbReference>
<dbReference type="InterPro" id="IPR009003">
    <property type="entry name" value="Peptidase_S1_PA"/>
</dbReference>
<proteinExistence type="inferred from homology"/>